<dbReference type="AlphaFoldDB" id="A0A1M5GGL5"/>
<evidence type="ECO:0000313" key="6">
    <source>
        <dbReference type="EMBL" id="SHG02885.1"/>
    </source>
</evidence>
<evidence type="ECO:0000313" key="7">
    <source>
        <dbReference type="Proteomes" id="UP000184287"/>
    </source>
</evidence>
<evidence type="ECO:0000256" key="3">
    <source>
        <dbReference type="PIRSR" id="PIRSR000390-1"/>
    </source>
</evidence>
<feature type="modified residue" description="N6-(pyridoxal phosphate)lysine" evidence="4">
    <location>
        <position position="181"/>
    </location>
</feature>
<dbReference type="GO" id="GO:0008483">
    <property type="term" value="F:transaminase activity"/>
    <property type="evidence" value="ECO:0007669"/>
    <property type="project" value="TreeGrafter"/>
</dbReference>
<dbReference type="Gene3D" id="3.40.640.10">
    <property type="entry name" value="Type I PLP-dependent aspartate aminotransferase-like (Major domain)"/>
    <property type="match status" value="1"/>
</dbReference>
<dbReference type="OrthoDB" id="9810913at2"/>
<dbReference type="EMBL" id="FQUQ01000004">
    <property type="protein sequence ID" value="SHG02885.1"/>
    <property type="molecule type" value="Genomic_DNA"/>
</dbReference>
<proteinExistence type="inferred from homology"/>
<keyword evidence="1 4" id="KW-0663">Pyridoxal phosphate</keyword>
<evidence type="ECO:0000256" key="1">
    <source>
        <dbReference type="ARBA" id="ARBA00022898"/>
    </source>
</evidence>
<feature type="active site" description="Proton acceptor" evidence="3">
    <location>
        <position position="181"/>
    </location>
</feature>
<comment type="similarity">
    <text evidence="2 5">Belongs to the DegT/DnrJ/EryC1 family.</text>
</comment>
<dbReference type="SUPFAM" id="SSF53383">
    <property type="entry name" value="PLP-dependent transferases"/>
    <property type="match status" value="1"/>
</dbReference>
<organism evidence="6 7">
    <name type="scientific">Pedobacter caeni</name>
    <dbReference type="NCBI Taxonomy" id="288992"/>
    <lineage>
        <taxon>Bacteria</taxon>
        <taxon>Pseudomonadati</taxon>
        <taxon>Bacteroidota</taxon>
        <taxon>Sphingobacteriia</taxon>
        <taxon>Sphingobacteriales</taxon>
        <taxon>Sphingobacteriaceae</taxon>
        <taxon>Pedobacter</taxon>
    </lineage>
</organism>
<dbReference type="InterPro" id="IPR000653">
    <property type="entry name" value="DegT/StrS_aminotransferase"/>
</dbReference>
<dbReference type="Pfam" id="PF01041">
    <property type="entry name" value="DegT_DnrJ_EryC1"/>
    <property type="match status" value="1"/>
</dbReference>
<evidence type="ECO:0000256" key="5">
    <source>
        <dbReference type="RuleBase" id="RU004508"/>
    </source>
</evidence>
<dbReference type="InterPro" id="IPR015424">
    <property type="entry name" value="PyrdxlP-dep_Trfase"/>
</dbReference>
<dbReference type="PANTHER" id="PTHR30244">
    <property type="entry name" value="TRANSAMINASE"/>
    <property type="match status" value="1"/>
</dbReference>
<dbReference type="InterPro" id="IPR015421">
    <property type="entry name" value="PyrdxlP-dep_Trfase_major"/>
</dbReference>
<evidence type="ECO:0000256" key="4">
    <source>
        <dbReference type="PIRSR" id="PIRSR000390-2"/>
    </source>
</evidence>
<dbReference type="GO" id="GO:0030170">
    <property type="term" value="F:pyridoxal phosphate binding"/>
    <property type="evidence" value="ECO:0007669"/>
    <property type="project" value="TreeGrafter"/>
</dbReference>
<evidence type="ECO:0000256" key="2">
    <source>
        <dbReference type="ARBA" id="ARBA00037999"/>
    </source>
</evidence>
<accession>A0A1M5GGL5</accession>
<dbReference type="RefSeq" id="WP_084529111.1">
    <property type="nucleotide sequence ID" value="NZ_FQUQ01000004.1"/>
</dbReference>
<reference evidence="7" key="1">
    <citation type="submission" date="2016-11" db="EMBL/GenBank/DDBJ databases">
        <authorList>
            <person name="Varghese N."/>
            <person name="Submissions S."/>
        </authorList>
    </citation>
    <scope>NUCLEOTIDE SEQUENCE [LARGE SCALE GENOMIC DNA]</scope>
    <source>
        <strain evidence="7">DSM 16990</strain>
    </source>
</reference>
<dbReference type="CDD" id="cd00616">
    <property type="entry name" value="AHBA_syn"/>
    <property type="match status" value="1"/>
</dbReference>
<dbReference type="PIRSF" id="PIRSF000390">
    <property type="entry name" value="PLP_StrS"/>
    <property type="match status" value="1"/>
</dbReference>
<dbReference type="PANTHER" id="PTHR30244:SF9">
    <property type="entry name" value="PROTEIN RV3402C"/>
    <property type="match status" value="1"/>
</dbReference>
<dbReference type="Proteomes" id="UP000184287">
    <property type="component" value="Unassembled WGS sequence"/>
</dbReference>
<gene>
    <name evidence="6" type="ORF">SAMN04488522_104212</name>
</gene>
<protein>
    <submittedName>
        <fullName evidence="6">dTDP-4-amino-4,6-dideoxygalactose transaminase</fullName>
    </submittedName>
</protein>
<dbReference type="STRING" id="288992.SAMN04488522_104212"/>
<keyword evidence="7" id="KW-1185">Reference proteome</keyword>
<dbReference type="GO" id="GO:0000271">
    <property type="term" value="P:polysaccharide biosynthetic process"/>
    <property type="evidence" value="ECO:0007669"/>
    <property type="project" value="TreeGrafter"/>
</dbReference>
<sequence length="390" mass="43829">MIPVTKPFLPVIQEFESYMSSIWERQWLTNNGPLVNELELKLKNYLNVKHLLFVSNGTMALQIAIKALGLKGEIITTPFSFVATSNSIVWEGCTPVFVDIDEETFNIDPAKIEQAITPRTSAILATHVYGNPCDIDAIQKIADLHSLKVIFDAAHCFGTKYKNKSVFEYGDISTTSFHATKLFHTIEGGAVFTQCPDLLKKMASMRNFGFNGPEEFSELGINGKNCEFHAAMGLCNLKHVDEILDKRRLLSFYYWRALSNLKAKYPKLNGDLDYNYAYFPVLFDSADLMLSCQKALENEKIYCRRYFYPSLSSLPFLAPAYMPVCESVASRILCLPLYHTLTSSDLDLITRIILRVQNYGQPAQAEKLNPAAPIEALHPALVIAQNGTAH</sequence>
<name>A0A1M5GGL5_9SPHI</name>